<sequence length="42" mass="4727">MRNLAIETINIGGIFEFPPPIVLYRLLGVLPWLCVPCKSQLT</sequence>
<organism evidence="1">
    <name type="scientific">marine metagenome</name>
    <dbReference type="NCBI Taxonomy" id="408172"/>
    <lineage>
        <taxon>unclassified sequences</taxon>
        <taxon>metagenomes</taxon>
        <taxon>ecological metagenomes</taxon>
    </lineage>
</organism>
<proteinExistence type="predicted"/>
<feature type="non-terminal residue" evidence="1">
    <location>
        <position position="42"/>
    </location>
</feature>
<evidence type="ECO:0000313" key="1">
    <source>
        <dbReference type="EMBL" id="SVB69276.1"/>
    </source>
</evidence>
<name>A0A382G1T5_9ZZZZ</name>
<accession>A0A382G1T5</accession>
<protein>
    <submittedName>
        <fullName evidence="1">Uncharacterized protein</fullName>
    </submittedName>
</protein>
<gene>
    <name evidence="1" type="ORF">METZ01_LOCUS222130</name>
</gene>
<reference evidence="1" key="1">
    <citation type="submission" date="2018-05" db="EMBL/GenBank/DDBJ databases">
        <authorList>
            <person name="Lanie J.A."/>
            <person name="Ng W.-L."/>
            <person name="Kazmierczak K.M."/>
            <person name="Andrzejewski T.M."/>
            <person name="Davidsen T.M."/>
            <person name="Wayne K.J."/>
            <person name="Tettelin H."/>
            <person name="Glass J.I."/>
            <person name="Rusch D."/>
            <person name="Podicherti R."/>
            <person name="Tsui H.-C.T."/>
            <person name="Winkler M.E."/>
        </authorList>
    </citation>
    <scope>NUCLEOTIDE SEQUENCE</scope>
</reference>
<dbReference type="EMBL" id="UINC01053127">
    <property type="protein sequence ID" value="SVB69276.1"/>
    <property type="molecule type" value="Genomic_DNA"/>
</dbReference>
<dbReference type="AlphaFoldDB" id="A0A382G1T5"/>